<feature type="compositionally biased region" description="Basic and acidic residues" evidence="1">
    <location>
        <begin position="27"/>
        <end position="36"/>
    </location>
</feature>
<accession>A0A165FJ46</accession>
<protein>
    <submittedName>
        <fullName evidence="2">Uncharacterized protein</fullName>
    </submittedName>
</protein>
<feature type="region of interest" description="Disordered" evidence="1">
    <location>
        <begin position="65"/>
        <end position="94"/>
    </location>
</feature>
<reference evidence="2 3" key="1">
    <citation type="journal article" date="2016" name="Mol. Biol. Evol.">
        <title>Comparative Genomics of Early-Diverging Mushroom-Forming Fungi Provides Insights into the Origins of Lignocellulose Decay Capabilities.</title>
        <authorList>
            <person name="Nagy L.G."/>
            <person name="Riley R."/>
            <person name="Tritt A."/>
            <person name="Adam C."/>
            <person name="Daum C."/>
            <person name="Floudas D."/>
            <person name="Sun H."/>
            <person name="Yadav J.S."/>
            <person name="Pangilinan J."/>
            <person name="Larsson K.H."/>
            <person name="Matsuura K."/>
            <person name="Barry K."/>
            <person name="Labutti K."/>
            <person name="Kuo R."/>
            <person name="Ohm R.A."/>
            <person name="Bhattacharya S.S."/>
            <person name="Shirouzu T."/>
            <person name="Yoshinaga Y."/>
            <person name="Martin F.M."/>
            <person name="Grigoriev I.V."/>
            <person name="Hibbett D.S."/>
        </authorList>
    </citation>
    <scope>NUCLEOTIDE SEQUENCE [LARGE SCALE GENOMIC DNA]</scope>
    <source>
        <strain evidence="2 3">HHB12733</strain>
    </source>
</reference>
<sequence>MMMMIMRMMMRDAALPASGTSRRLRSNARESREKDADGLYTRFRTGICTQLTLGGPNALAPARRAAGRTCVDNEGAPSTRPPRADGREQRSEVGLGGCPEPSSCGLGGGACCSVLPGRKRLPGVRMCAHDDCRLSTVDCGSGGPACLQHGWLYGPFSLRSEQDRTPFRCLSEESLSPATSGAAYAYCLLSAVCCLQHGQKPISLHCGRPLVPVSGG</sequence>
<dbReference type="InParanoid" id="A0A165FJ46"/>
<dbReference type="Proteomes" id="UP000076842">
    <property type="component" value="Unassembled WGS sequence"/>
</dbReference>
<organism evidence="2 3">
    <name type="scientific">Calocera cornea HHB12733</name>
    <dbReference type="NCBI Taxonomy" id="1353952"/>
    <lineage>
        <taxon>Eukaryota</taxon>
        <taxon>Fungi</taxon>
        <taxon>Dikarya</taxon>
        <taxon>Basidiomycota</taxon>
        <taxon>Agaricomycotina</taxon>
        <taxon>Dacrymycetes</taxon>
        <taxon>Dacrymycetales</taxon>
        <taxon>Dacrymycetaceae</taxon>
        <taxon>Calocera</taxon>
    </lineage>
</organism>
<dbReference type="AlphaFoldDB" id="A0A165FJ46"/>
<evidence type="ECO:0000256" key="1">
    <source>
        <dbReference type="SAM" id="MobiDB-lite"/>
    </source>
</evidence>
<feature type="compositionally biased region" description="Basic and acidic residues" evidence="1">
    <location>
        <begin position="82"/>
        <end position="91"/>
    </location>
</feature>
<gene>
    <name evidence="2" type="ORF">CALCODRAFT_302569</name>
</gene>
<evidence type="ECO:0000313" key="2">
    <source>
        <dbReference type="EMBL" id="KZT56826.1"/>
    </source>
</evidence>
<keyword evidence="3" id="KW-1185">Reference proteome</keyword>
<name>A0A165FJ46_9BASI</name>
<feature type="region of interest" description="Disordered" evidence="1">
    <location>
        <begin position="16"/>
        <end position="36"/>
    </location>
</feature>
<evidence type="ECO:0000313" key="3">
    <source>
        <dbReference type="Proteomes" id="UP000076842"/>
    </source>
</evidence>
<dbReference type="EMBL" id="KV423972">
    <property type="protein sequence ID" value="KZT56826.1"/>
    <property type="molecule type" value="Genomic_DNA"/>
</dbReference>
<proteinExistence type="predicted"/>